<name>A0A6V8MQA8_9BACT</name>
<evidence type="ECO:0000313" key="2">
    <source>
        <dbReference type="EMBL" id="GFO62104.1"/>
    </source>
</evidence>
<protein>
    <submittedName>
        <fullName evidence="2">General secretion pathway protein GspE</fullName>
    </submittedName>
</protein>
<reference evidence="3" key="3">
    <citation type="submission" date="2022-04" db="EMBL/GenBank/DDBJ databases">
        <authorList>
            <person name="Liu G."/>
        </authorList>
    </citation>
    <scope>NUCLEOTIDE SEQUENCE</scope>
    <source>
        <strain evidence="3">RG22</strain>
    </source>
</reference>
<dbReference type="Proteomes" id="UP000568888">
    <property type="component" value="Unassembled WGS sequence"/>
</dbReference>
<dbReference type="AlphaFoldDB" id="A0A6V8MQA8"/>
<dbReference type="PANTHER" id="PTHR30258">
    <property type="entry name" value="TYPE II SECRETION SYSTEM PROTEIN GSPE-RELATED"/>
    <property type="match status" value="1"/>
</dbReference>
<dbReference type="FunFam" id="3.30.300.160:FF:000002">
    <property type="entry name" value="Type II secretion system protein E"/>
    <property type="match status" value="1"/>
</dbReference>
<dbReference type="InterPro" id="IPR037257">
    <property type="entry name" value="T2SS_E_N_sf"/>
</dbReference>
<sequence length="351" mass="37867">MSVKLGEMLLKVGALTKAQLDQVLQAQVIYGGRIGTNLVEMGLVTEEELAHVLSEQMGAPCVEPAELSAIPDQVLRLVPLELIKRYRVVPIAVEGKRLSLAMTNPHDFKALDEIGFVTGMVIKPRICPEVRLNLALERFYRINRPTRFIQVEGGIRTNFEAGTRMEARSSYTAYEGRDIGPVGEPTFSDQVTVKELAGMMSGAGSEKEVVQALISYISCEFDRGGFLRLKSGMAVGVQAVADGLPVESFPGFQAEIEKMAHLQRMVQEKGLVICEFAVGDAEGTLVRAMGGKLPAPALLLPVSLGGHVVGAICASDSKGRLGGGAFELQRVGVMAELSLEMLSLRRKIQTA</sequence>
<dbReference type="GO" id="GO:0016887">
    <property type="term" value="F:ATP hydrolysis activity"/>
    <property type="evidence" value="ECO:0007669"/>
    <property type="project" value="TreeGrafter"/>
</dbReference>
<reference evidence="4" key="1">
    <citation type="submission" date="2020-06" db="EMBL/GenBank/DDBJ databases">
        <title>Draft genomic sequecing of Geomonas sp. Red736.</title>
        <authorList>
            <person name="Itoh H."/>
            <person name="Xu Z.X."/>
            <person name="Ushijima N."/>
            <person name="Masuda Y."/>
            <person name="Shiratori Y."/>
            <person name="Senoo K."/>
        </authorList>
    </citation>
    <scope>NUCLEOTIDE SEQUENCE [LARGE SCALE GENOMIC DNA]</scope>
    <source>
        <strain evidence="4">Red736</strain>
    </source>
</reference>
<gene>
    <name evidence="2" type="ORF">GMPD_00230</name>
    <name evidence="3" type="ORF">M1B72_00830</name>
</gene>
<organism evidence="2 4">
    <name type="scientific">Geomonas paludis</name>
    <dbReference type="NCBI Taxonomy" id="2740185"/>
    <lineage>
        <taxon>Bacteria</taxon>
        <taxon>Pseudomonadati</taxon>
        <taxon>Thermodesulfobacteriota</taxon>
        <taxon>Desulfuromonadia</taxon>
        <taxon>Geobacterales</taxon>
        <taxon>Geobacteraceae</taxon>
        <taxon>Geomonas</taxon>
    </lineage>
</organism>
<dbReference type="PANTHER" id="PTHR30258:SF1">
    <property type="entry name" value="PROTEIN TRANSPORT PROTEIN HOFB HOMOLOG"/>
    <property type="match status" value="1"/>
</dbReference>
<evidence type="ECO:0000259" key="1">
    <source>
        <dbReference type="Pfam" id="PF05157"/>
    </source>
</evidence>
<keyword evidence="5" id="KW-1185">Reference proteome</keyword>
<dbReference type="EMBL" id="CP096574">
    <property type="protein sequence ID" value="UPU36278.1"/>
    <property type="molecule type" value="Genomic_DNA"/>
</dbReference>
<evidence type="ECO:0000313" key="3">
    <source>
        <dbReference type="EMBL" id="UPU36278.1"/>
    </source>
</evidence>
<dbReference type="SUPFAM" id="SSF160246">
    <property type="entry name" value="EspE N-terminal domain-like"/>
    <property type="match status" value="1"/>
</dbReference>
<dbReference type="Pfam" id="PF05157">
    <property type="entry name" value="MshEN"/>
    <property type="match status" value="1"/>
</dbReference>
<dbReference type="Proteomes" id="UP000831485">
    <property type="component" value="Chromosome"/>
</dbReference>
<feature type="domain" description="Type II secretion system protein GspE N-terminal" evidence="1">
    <location>
        <begin position="58"/>
        <end position="141"/>
    </location>
</feature>
<dbReference type="RefSeq" id="WP_183343848.1">
    <property type="nucleotide sequence ID" value="NZ_BLXY01000001.1"/>
</dbReference>
<reference evidence="2" key="2">
    <citation type="journal article" date="2021" name="Int. J. Syst. Evol. Microbiol.">
        <title>Geomonas silvestris sp. nov., Geomonas paludis sp. nov. and Geomonas limicola sp. nov., isolated from terrestrial environments, and emended description of the genus Geomonas.</title>
        <authorList>
            <person name="Itoh H."/>
            <person name="Xu Z."/>
            <person name="Masuda Y."/>
            <person name="Ushijima N."/>
            <person name="Hayakawa C."/>
            <person name="Shiratori Y."/>
            <person name="Senoo K."/>
        </authorList>
    </citation>
    <scope>NUCLEOTIDE SEQUENCE</scope>
    <source>
        <strain evidence="2">Red736</strain>
    </source>
</reference>
<dbReference type="GO" id="GO:0005886">
    <property type="term" value="C:plasma membrane"/>
    <property type="evidence" value="ECO:0007669"/>
    <property type="project" value="TreeGrafter"/>
</dbReference>
<evidence type="ECO:0000313" key="5">
    <source>
        <dbReference type="Proteomes" id="UP000831485"/>
    </source>
</evidence>
<proteinExistence type="predicted"/>
<dbReference type="InterPro" id="IPR007831">
    <property type="entry name" value="T2SS_GspE_N"/>
</dbReference>
<evidence type="ECO:0000313" key="4">
    <source>
        <dbReference type="Proteomes" id="UP000568888"/>
    </source>
</evidence>
<dbReference type="Gene3D" id="3.30.300.160">
    <property type="entry name" value="Type II secretion system, protein E, N-terminal domain"/>
    <property type="match status" value="1"/>
</dbReference>
<accession>A0A6V8MQA8</accession>
<dbReference type="EMBL" id="BLXY01000001">
    <property type="protein sequence ID" value="GFO62104.1"/>
    <property type="molecule type" value="Genomic_DNA"/>
</dbReference>